<dbReference type="Gene3D" id="3.40.50.300">
    <property type="entry name" value="P-loop containing nucleotide triphosphate hydrolases"/>
    <property type="match status" value="1"/>
</dbReference>
<dbReference type="Proteomes" id="UP000218332">
    <property type="component" value="Unassembled WGS sequence"/>
</dbReference>
<reference evidence="5 6" key="1">
    <citation type="submission" date="2017-07" db="EMBL/GenBank/DDBJ databases">
        <title>Tamlnaduibacter salinus (Mi-7) genome sequencing.</title>
        <authorList>
            <person name="Verma A."/>
            <person name="Krishnamurthi S."/>
        </authorList>
    </citation>
    <scope>NUCLEOTIDE SEQUENCE [LARGE SCALE GENOMIC DNA]</scope>
    <source>
        <strain evidence="5 6">Mi-7</strain>
    </source>
</reference>
<evidence type="ECO:0000256" key="2">
    <source>
        <dbReference type="ARBA" id="ARBA00022741"/>
    </source>
</evidence>
<evidence type="ECO:0000313" key="6">
    <source>
        <dbReference type="Proteomes" id="UP000218332"/>
    </source>
</evidence>
<proteinExistence type="predicted"/>
<dbReference type="GO" id="GO:0005886">
    <property type="term" value="C:plasma membrane"/>
    <property type="evidence" value="ECO:0007669"/>
    <property type="project" value="TreeGrafter"/>
</dbReference>
<dbReference type="AlphaFoldDB" id="A0A2A2I6C9"/>
<keyword evidence="2" id="KW-0547">Nucleotide-binding</keyword>
<dbReference type="InterPro" id="IPR017871">
    <property type="entry name" value="ABC_transporter-like_CS"/>
</dbReference>
<gene>
    <name evidence="5" type="ORF">CF392_01415</name>
</gene>
<keyword evidence="3" id="KW-0067">ATP-binding</keyword>
<keyword evidence="6" id="KW-1185">Reference proteome</keyword>
<feature type="domain" description="ABC transporter" evidence="4">
    <location>
        <begin position="9"/>
        <end position="224"/>
    </location>
</feature>
<dbReference type="InterPro" id="IPR027417">
    <property type="entry name" value="P-loop_NTPase"/>
</dbReference>
<dbReference type="GO" id="GO:0022857">
    <property type="term" value="F:transmembrane transporter activity"/>
    <property type="evidence" value="ECO:0007669"/>
    <property type="project" value="TreeGrafter"/>
</dbReference>
<dbReference type="Pfam" id="PF00005">
    <property type="entry name" value="ABC_tran"/>
    <property type="match status" value="1"/>
</dbReference>
<dbReference type="GO" id="GO:0016887">
    <property type="term" value="F:ATP hydrolysis activity"/>
    <property type="evidence" value="ECO:0007669"/>
    <property type="project" value="InterPro"/>
</dbReference>
<accession>A0A2A2I6C9</accession>
<dbReference type="PANTHER" id="PTHR24220:SF659">
    <property type="entry name" value="TRANSPORTER, PUTATIVE-RELATED"/>
    <property type="match status" value="1"/>
</dbReference>
<dbReference type="PROSITE" id="PS00211">
    <property type="entry name" value="ABC_TRANSPORTER_1"/>
    <property type="match status" value="1"/>
</dbReference>
<organism evidence="5 6">
    <name type="scientific">Tamilnaduibacter salinus</name>
    <dbReference type="NCBI Taxonomy" id="1484056"/>
    <lineage>
        <taxon>Bacteria</taxon>
        <taxon>Pseudomonadati</taxon>
        <taxon>Pseudomonadota</taxon>
        <taxon>Gammaproteobacteria</taxon>
        <taxon>Pseudomonadales</taxon>
        <taxon>Marinobacteraceae</taxon>
        <taxon>Tamilnaduibacter</taxon>
    </lineage>
</organism>
<dbReference type="CDD" id="cd03255">
    <property type="entry name" value="ABC_MJ0796_LolCDE_FtsE"/>
    <property type="match status" value="1"/>
</dbReference>
<comment type="caution">
    <text evidence="5">The sequence shown here is derived from an EMBL/GenBank/DDBJ whole genome shotgun (WGS) entry which is preliminary data.</text>
</comment>
<dbReference type="InterPro" id="IPR017911">
    <property type="entry name" value="MacB-like_ATP-bd"/>
</dbReference>
<dbReference type="InterPro" id="IPR015854">
    <property type="entry name" value="ABC_transpr_LolD-like"/>
</dbReference>
<evidence type="ECO:0000259" key="4">
    <source>
        <dbReference type="PROSITE" id="PS50893"/>
    </source>
</evidence>
<protein>
    <submittedName>
        <fullName evidence="5">ABC transporter</fullName>
    </submittedName>
</protein>
<evidence type="ECO:0000313" key="5">
    <source>
        <dbReference type="EMBL" id="PAV27142.1"/>
    </source>
</evidence>
<dbReference type="InterPro" id="IPR003439">
    <property type="entry name" value="ABC_transporter-like_ATP-bd"/>
</dbReference>
<dbReference type="GO" id="GO:0005524">
    <property type="term" value="F:ATP binding"/>
    <property type="evidence" value="ECO:0007669"/>
    <property type="project" value="UniProtKB-KW"/>
</dbReference>
<name>A0A2A2I6C9_9GAMM</name>
<dbReference type="SUPFAM" id="SSF52540">
    <property type="entry name" value="P-loop containing nucleoside triphosphate hydrolases"/>
    <property type="match status" value="1"/>
</dbReference>
<dbReference type="PROSITE" id="PS50893">
    <property type="entry name" value="ABC_TRANSPORTER_2"/>
    <property type="match status" value="1"/>
</dbReference>
<dbReference type="EMBL" id="NMPM01000008">
    <property type="protein sequence ID" value="PAV27142.1"/>
    <property type="molecule type" value="Genomic_DNA"/>
</dbReference>
<dbReference type="InterPro" id="IPR003593">
    <property type="entry name" value="AAA+_ATPase"/>
</dbReference>
<sequence length="224" mass="24234">MGDDVSERLSVRGLCKAYRSGDDRVTILNDFDLSLSDGEAVALTGRSGSGKSTLIHLLCGLAVPDGGRIRLFGEAMPATADDELWATQRRQRVATVFQDTNLLPTLTVSENIRFRASLADRPAPDVAGWLRALGLQGLADRYPDQVSGGQRQRAAIAVAFAMRPELLLADEPTGSLDRHTASAVADELFRFQRDTGCPMLLATHDQALAERCERIVPLTSEGDV</sequence>
<dbReference type="PANTHER" id="PTHR24220">
    <property type="entry name" value="IMPORT ATP-BINDING PROTEIN"/>
    <property type="match status" value="1"/>
</dbReference>
<dbReference type="SMART" id="SM00382">
    <property type="entry name" value="AAA"/>
    <property type="match status" value="1"/>
</dbReference>
<evidence type="ECO:0000256" key="1">
    <source>
        <dbReference type="ARBA" id="ARBA00022448"/>
    </source>
</evidence>
<evidence type="ECO:0000256" key="3">
    <source>
        <dbReference type="ARBA" id="ARBA00022840"/>
    </source>
</evidence>
<keyword evidence="1" id="KW-0813">Transport</keyword>